<dbReference type="Gene3D" id="1.25.40.390">
    <property type="match status" value="2"/>
</dbReference>
<name>A0A0B7I1F6_9FLAO</name>
<keyword evidence="2" id="KW-1185">Reference proteome</keyword>
<dbReference type="AlphaFoldDB" id="A0A0B7I1F6"/>
<dbReference type="InterPro" id="IPR011990">
    <property type="entry name" value="TPR-like_helical_dom_sf"/>
</dbReference>
<dbReference type="Proteomes" id="UP000045051">
    <property type="component" value="Unassembled WGS sequence"/>
</dbReference>
<dbReference type="EMBL" id="CDOI01000134">
    <property type="protein sequence ID" value="CEN45520.1"/>
    <property type="molecule type" value="Genomic_DNA"/>
</dbReference>
<gene>
    <name evidence="1" type="ORF">CCAND38_240068</name>
</gene>
<dbReference type="PROSITE" id="PS51257">
    <property type="entry name" value="PROKAR_LIPOPROTEIN"/>
    <property type="match status" value="1"/>
</dbReference>
<proteinExistence type="predicted"/>
<accession>A0A0B7I1F6</accession>
<dbReference type="RefSeq" id="WP_042344030.1">
    <property type="nucleotide sequence ID" value="NZ_CDOI01000134.1"/>
</dbReference>
<evidence type="ECO:0000313" key="2">
    <source>
        <dbReference type="Proteomes" id="UP000045051"/>
    </source>
</evidence>
<evidence type="ECO:0008006" key="3">
    <source>
        <dbReference type="Google" id="ProtNLM"/>
    </source>
</evidence>
<dbReference type="InterPro" id="IPR024302">
    <property type="entry name" value="SusD-like"/>
</dbReference>
<sequence>MKNKYILIGLLGAFSLSSCDDFEEINVDPTAVGVEQVQVEYLINNSIVGAQQNPHVSERAFVLYWKAAGRMDRISGLPTGSYNNDWSTDYYNSLSDWLKNINTAIQVAEEKKALGKNEPYSDNLLQVARIWRVYLMSEATDNFGPMPLKGFQGVNPDFNSVEEIYGFMLKELEEATAKLDMGVTGLSQNVKKQDPAYKYDFAKWKKYGNSMRMRLSMRLSEVAPSVAKVEFEKAVKEGYIAELSEDFEVQEQPGWNDLTGVMTREWNMQYISTTLNNLYVGLGGVKSSVQLAEKPKALAKIKPADWLGVHYEHHIATKTNNPVAGYWFDGLPHAIDPRAYALYPIPGDLDNPQYNLYPSWSVDVVKTFERKLMPKKDHVADTITINGAYTWNAHSLGEWGDKGSLNQVYSWPGMTPRLRNNLRNSTAKRLFFGAWESYFLIAEAAVRGWNVPMSAQEAYEKGIKMSFDYWGVSNHYNAYISSEEYNRVGTSVKWSHTVEPTSVTMKYKNGYTGAESTVSYNYPVNNLYQNGTVKNDALTKIITQKFIAQVPWLPLEGWSDHRRLGLPFFENPAIEKPLEKMPALTDANYMESKVAFFPQRLPYPANLQANVKEGYQQAVRHLGGEDTVFTPLWWAKKQ</sequence>
<dbReference type="SUPFAM" id="SSF48452">
    <property type="entry name" value="TPR-like"/>
    <property type="match status" value="1"/>
</dbReference>
<protein>
    <recommendedName>
        <fullName evidence="3">SusD/RagB family nutrient-binding outer membrane lipoprotein</fullName>
    </recommendedName>
</protein>
<evidence type="ECO:0000313" key="1">
    <source>
        <dbReference type="EMBL" id="CEN45520.1"/>
    </source>
</evidence>
<organism evidence="1 2">
    <name type="scientific">Capnocytophaga canis</name>
    <dbReference type="NCBI Taxonomy" id="1848903"/>
    <lineage>
        <taxon>Bacteria</taxon>
        <taxon>Pseudomonadati</taxon>
        <taxon>Bacteroidota</taxon>
        <taxon>Flavobacteriia</taxon>
        <taxon>Flavobacteriales</taxon>
        <taxon>Flavobacteriaceae</taxon>
        <taxon>Capnocytophaga</taxon>
    </lineage>
</organism>
<reference evidence="1 2" key="1">
    <citation type="submission" date="2015-01" db="EMBL/GenBank/DDBJ databases">
        <authorList>
            <person name="Xiang T."/>
            <person name="Song Y."/>
            <person name="Huang L."/>
            <person name="Wang B."/>
            <person name="Wu P."/>
        </authorList>
    </citation>
    <scope>NUCLEOTIDE SEQUENCE [LARGE SCALE GENOMIC DNA]</scope>
    <source>
        <strain evidence="1 2">CcD38</strain>
    </source>
</reference>
<dbReference type="Pfam" id="PF12741">
    <property type="entry name" value="SusD-like"/>
    <property type="match status" value="2"/>
</dbReference>